<reference evidence="3" key="1">
    <citation type="submission" date="2015-09" db="EMBL/GenBank/DDBJ databases">
        <authorList>
            <consortium name="Pathogen Informatics"/>
        </authorList>
    </citation>
    <scope>NUCLEOTIDE SEQUENCE [LARGE SCALE GENOMIC DNA]</scope>
    <source>
        <strain evidence="3">Lake Konstanz</strain>
    </source>
</reference>
<dbReference type="EMBL" id="CYKH01000868">
    <property type="protein sequence ID" value="CUG54991.1"/>
    <property type="molecule type" value="Genomic_DNA"/>
</dbReference>
<feature type="compositionally biased region" description="Basic and acidic residues" evidence="1">
    <location>
        <begin position="39"/>
        <end position="52"/>
    </location>
</feature>
<accession>A0A0S4J2E3</accession>
<feature type="region of interest" description="Disordered" evidence="1">
    <location>
        <begin position="113"/>
        <end position="258"/>
    </location>
</feature>
<feature type="compositionally biased region" description="Basic residues" evidence="1">
    <location>
        <begin position="247"/>
        <end position="258"/>
    </location>
</feature>
<feature type="region of interest" description="Disordered" evidence="1">
    <location>
        <begin position="1"/>
        <end position="72"/>
    </location>
</feature>
<feature type="compositionally biased region" description="Basic residues" evidence="1">
    <location>
        <begin position="9"/>
        <end position="21"/>
    </location>
</feature>
<evidence type="ECO:0000313" key="2">
    <source>
        <dbReference type="EMBL" id="CUG54991.1"/>
    </source>
</evidence>
<organism evidence="2 3">
    <name type="scientific">Bodo saltans</name>
    <name type="common">Flagellated protozoan</name>
    <dbReference type="NCBI Taxonomy" id="75058"/>
    <lineage>
        <taxon>Eukaryota</taxon>
        <taxon>Discoba</taxon>
        <taxon>Euglenozoa</taxon>
        <taxon>Kinetoplastea</taxon>
        <taxon>Metakinetoplastina</taxon>
        <taxon>Eubodonida</taxon>
        <taxon>Bodonidae</taxon>
        <taxon>Bodo</taxon>
    </lineage>
</organism>
<gene>
    <name evidence="2" type="ORF">BSAL_81050</name>
</gene>
<sequence length="258" mass="28672">MGNKCTTCFKKKKEPRRRRSRSASSDNASESGESSGESGGKDDDITLHHEEEFHDEEYSEGGNRIARPSPFADAALANRIKRREKLEKRMEKYQQLQYEVSMKFNQSTHVRFVVDSNDADRGGPLEDDVERSRQSPGPANNDDQKFNVSGCGQEHCEVDDNHNGGHDDSIQDENAAGNDDEDIKHLFCVPTLLGSGDEDHPHSVREDSGSTDGPPMTSNASTPTSRGARLVYLPLGISDGTIQDNKARRHKKKEVLMD</sequence>
<dbReference type="Proteomes" id="UP000051952">
    <property type="component" value="Unassembled WGS sequence"/>
</dbReference>
<proteinExistence type="predicted"/>
<evidence type="ECO:0000256" key="1">
    <source>
        <dbReference type="SAM" id="MobiDB-lite"/>
    </source>
</evidence>
<keyword evidence="3" id="KW-1185">Reference proteome</keyword>
<feature type="compositionally biased region" description="Polar residues" evidence="1">
    <location>
        <begin position="216"/>
        <end position="225"/>
    </location>
</feature>
<evidence type="ECO:0000313" key="3">
    <source>
        <dbReference type="Proteomes" id="UP000051952"/>
    </source>
</evidence>
<name>A0A0S4J2E3_BODSA</name>
<feature type="compositionally biased region" description="Basic and acidic residues" evidence="1">
    <location>
        <begin position="197"/>
        <end position="208"/>
    </location>
</feature>
<feature type="compositionally biased region" description="Low complexity" evidence="1">
    <location>
        <begin position="22"/>
        <end position="36"/>
    </location>
</feature>
<protein>
    <submittedName>
        <fullName evidence="2">Uncharacterized protein</fullName>
    </submittedName>
</protein>
<dbReference type="AlphaFoldDB" id="A0A0S4J2E3"/>
<dbReference type="VEuPathDB" id="TriTrypDB:BSAL_81050"/>
<feature type="compositionally biased region" description="Basic and acidic residues" evidence="1">
    <location>
        <begin position="154"/>
        <end position="169"/>
    </location>
</feature>